<accession>A0A9P7EBH1</accession>
<reference evidence="1" key="1">
    <citation type="journal article" date="2020" name="New Phytol.">
        <title>Comparative genomics reveals dynamic genome evolution in host specialist ectomycorrhizal fungi.</title>
        <authorList>
            <person name="Lofgren L.A."/>
            <person name="Nguyen N.H."/>
            <person name="Vilgalys R."/>
            <person name="Ruytinx J."/>
            <person name="Liao H.L."/>
            <person name="Branco S."/>
            <person name="Kuo A."/>
            <person name="LaButti K."/>
            <person name="Lipzen A."/>
            <person name="Andreopoulos W."/>
            <person name="Pangilinan J."/>
            <person name="Riley R."/>
            <person name="Hundley H."/>
            <person name="Na H."/>
            <person name="Barry K."/>
            <person name="Grigoriev I.V."/>
            <person name="Stajich J.E."/>
            <person name="Kennedy P.G."/>
        </authorList>
    </citation>
    <scope>NUCLEOTIDE SEQUENCE</scope>
    <source>
        <strain evidence="1">MN1</strain>
    </source>
</reference>
<dbReference type="EMBL" id="JABBWG010000014">
    <property type="protein sequence ID" value="KAG1817040.1"/>
    <property type="molecule type" value="Genomic_DNA"/>
</dbReference>
<proteinExistence type="predicted"/>
<sequence length="142" mass="16114">MCCRIEKNHAGDHTCLVLMKSDDGPKDFQRLATLGRVQKDFWRSVVKESTTKLWHKKEYQVRVYVWSSQLCLWLLYFAKASAFDPRGSECNTSTGRTKRGKVMHAEAKACAESGRMCEAQESHALIGESAQRARNAMGTRGR</sequence>
<dbReference type="RefSeq" id="XP_041193459.1">
    <property type="nucleotide sequence ID" value="XM_041332834.1"/>
</dbReference>
<dbReference type="GeneID" id="64626851"/>
<comment type="caution">
    <text evidence="1">The sequence shown here is derived from an EMBL/GenBank/DDBJ whole genome shotgun (WGS) entry which is preliminary data.</text>
</comment>
<gene>
    <name evidence="1" type="ORF">BJ212DRAFT_1299230</name>
</gene>
<name>A0A9P7EBH1_9AGAM</name>
<dbReference type="AlphaFoldDB" id="A0A9P7EBH1"/>
<protein>
    <submittedName>
        <fullName evidence="1">Uncharacterized protein</fullName>
    </submittedName>
</protein>
<organism evidence="1 2">
    <name type="scientific">Suillus subaureus</name>
    <dbReference type="NCBI Taxonomy" id="48587"/>
    <lineage>
        <taxon>Eukaryota</taxon>
        <taxon>Fungi</taxon>
        <taxon>Dikarya</taxon>
        <taxon>Basidiomycota</taxon>
        <taxon>Agaricomycotina</taxon>
        <taxon>Agaricomycetes</taxon>
        <taxon>Agaricomycetidae</taxon>
        <taxon>Boletales</taxon>
        <taxon>Suillineae</taxon>
        <taxon>Suillaceae</taxon>
        <taxon>Suillus</taxon>
    </lineage>
</organism>
<evidence type="ECO:0000313" key="1">
    <source>
        <dbReference type="EMBL" id="KAG1817040.1"/>
    </source>
</evidence>
<evidence type="ECO:0000313" key="2">
    <source>
        <dbReference type="Proteomes" id="UP000807769"/>
    </source>
</evidence>
<keyword evidence="2" id="KW-1185">Reference proteome</keyword>
<dbReference type="Proteomes" id="UP000807769">
    <property type="component" value="Unassembled WGS sequence"/>
</dbReference>